<sequence length="251" mass="25718">AAAPGLCAVAVLRFGASRPPALPAAALLRARPRPAPSLVRPHVQHLHPLVARLVRRRHARLGALCRRPVRLAATADVVARSAASAVPARRPAPAPAPAGAAVLLVAPDLEPSPAPAPGPALWTRRRPPADARLPRPVCGGHGASSGAGAVLRGTAAGRRAGTVVLGSRVSRSVVVQQVVGGGPPASLSLFLPSLLPVCHLLADLGPLLLACLPPFLLSSSRRSSSPFVVLSLPSHQPLVDRQENRNAVSPL</sequence>
<dbReference type="EMBL" id="KQ474073">
    <property type="protein sequence ID" value="KPV78396.1"/>
    <property type="molecule type" value="Genomic_DNA"/>
</dbReference>
<dbReference type="GeneID" id="28979263"/>
<proteinExistence type="predicted"/>
<protein>
    <submittedName>
        <fullName evidence="1">Uncharacterized protein</fullName>
    </submittedName>
</protein>
<organism evidence="1 2">
    <name type="scientific">Rhodotorula graminis (strain WP1)</name>
    <dbReference type="NCBI Taxonomy" id="578459"/>
    <lineage>
        <taxon>Eukaryota</taxon>
        <taxon>Fungi</taxon>
        <taxon>Dikarya</taxon>
        <taxon>Basidiomycota</taxon>
        <taxon>Pucciniomycotina</taxon>
        <taxon>Microbotryomycetes</taxon>
        <taxon>Sporidiobolales</taxon>
        <taxon>Sporidiobolaceae</taxon>
        <taxon>Rhodotorula</taxon>
    </lineage>
</organism>
<feature type="non-terminal residue" evidence="1">
    <location>
        <position position="1"/>
    </location>
</feature>
<dbReference type="Proteomes" id="UP000053890">
    <property type="component" value="Unassembled WGS sequence"/>
</dbReference>
<dbReference type="RefSeq" id="XP_018274445.1">
    <property type="nucleotide sequence ID" value="XM_018418816.1"/>
</dbReference>
<feature type="non-terminal residue" evidence="1">
    <location>
        <position position="251"/>
    </location>
</feature>
<keyword evidence="2" id="KW-1185">Reference proteome</keyword>
<name>A0A194SFM6_RHOGW</name>
<reference evidence="1 2" key="1">
    <citation type="journal article" date="2015" name="Front. Microbiol.">
        <title>Genome sequence of the plant growth promoting endophytic yeast Rhodotorula graminis WP1.</title>
        <authorList>
            <person name="Firrincieli A."/>
            <person name="Otillar R."/>
            <person name="Salamov A."/>
            <person name="Schmutz J."/>
            <person name="Khan Z."/>
            <person name="Redman R.S."/>
            <person name="Fleck N.D."/>
            <person name="Lindquist E."/>
            <person name="Grigoriev I.V."/>
            <person name="Doty S.L."/>
        </authorList>
    </citation>
    <scope>NUCLEOTIDE SEQUENCE [LARGE SCALE GENOMIC DNA]</scope>
    <source>
        <strain evidence="1 2">WP1</strain>
    </source>
</reference>
<gene>
    <name evidence="1" type="ORF">RHOBADRAFT_65910</name>
</gene>
<dbReference type="AlphaFoldDB" id="A0A194SFM6"/>
<accession>A0A194SFM6</accession>
<evidence type="ECO:0000313" key="2">
    <source>
        <dbReference type="Proteomes" id="UP000053890"/>
    </source>
</evidence>
<evidence type="ECO:0000313" key="1">
    <source>
        <dbReference type="EMBL" id="KPV78396.1"/>
    </source>
</evidence>